<dbReference type="Pfam" id="PF14953">
    <property type="entry name" value="DUF4504"/>
    <property type="match status" value="1"/>
</dbReference>
<accession>A0A0K8TRL4</accession>
<sequence>IVAVDHGYKVGFIWDIGPPIQMQQIEQIMEQLRASNLLTSEILVVGIADDVCVLNKTNFLQSHVDYTFIDVRSTLETPKVLKSNEHGIDSMVEDVKKQIEMAKNSIVLQVNKDAYCIPTLIGFLVGFPILYWYDPSDKHANCLGNIDLNVFKLFRNDVLITSFSCPETLQKDAVVQQSLKQWSKKYNDCRIEITTCKSSSIVNL</sequence>
<dbReference type="InterPro" id="IPR027850">
    <property type="entry name" value="DUF4504"/>
</dbReference>
<reference evidence="2" key="1">
    <citation type="journal article" date="2015" name="Insect Biochem. Mol. Biol.">
        <title>An insight into the sialome of the horse fly, Tabanus bromius.</title>
        <authorList>
            <person name="Ribeiro J.M."/>
            <person name="Kazimirova M."/>
            <person name="Takac P."/>
            <person name="Andersen J.F."/>
            <person name="Francischetti I.M."/>
        </authorList>
    </citation>
    <scope>NUCLEOTIDE SEQUENCE</scope>
</reference>
<name>A0A0K8TRL4_TABBR</name>
<evidence type="ECO:0000256" key="1">
    <source>
        <dbReference type="ARBA" id="ARBA00007065"/>
    </source>
</evidence>
<comment type="similarity">
    <text evidence="1">Belongs to the UPF0739 family.</text>
</comment>
<feature type="non-terminal residue" evidence="2">
    <location>
        <position position="1"/>
    </location>
</feature>
<dbReference type="AlphaFoldDB" id="A0A0K8TRL4"/>
<proteinExistence type="evidence at transcript level"/>
<evidence type="ECO:0000313" key="2">
    <source>
        <dbReference type="EMBL" id="JAI16560.1"/>
    </source>
</evidence>
<dbReference type="PANTHER" id="PTHR31366">
    <property type="entry name" value="UPF0739 PROTEIN C1ORF74"/>
    <property type="match status" value="1"/>
</dbReference>
<organism evidence="2">
    <name type="scientific">Tabanus bromius</name>
    <name type="common">Band-eyed brown horse fly</name>
    <dbReference type="NCBI Taxonomy" id="304241"/>
    <lineage>
        <taxon>Eukaryota</taxon>
        <taxon>Metazoa</taxon>
        <taxon>Ecdysozoa</taxon>
        <taxon>Arthropoda</taxon>
        <taxon>Hexapoda</taxon>
        <taxon>Insecta</taxon>
        <taxon>Pterygota</taxon>
        <taxon>Neoptera</taxon>
        <taxon>Endopterygota</taxon>
        <taxon>Diptera</taxon>
        <taxon>Brachycera</taxon>
        <taxon>Tabanomorpha</taxon>
        <taxon>Tabanoidea</taxon>
        <taxon>Tabanidae</taxon>
        <taxon>Tabanus</taxon>
    </lineage>
</organism>
<protein>
    <submittedName>
        <fullName evidence="2">Uncharacterized protein</fullName>
    </submittedName>
</protein>
<dbReference type="EMBL" id="GDAI01001043">
    <property type="protein sequence ID" value="JAI16560.1"/>
    <property type="molecule type" value="mRNA"/>
</dbReference>
<dbReference type="PANTHER" id="PTHR31366:SF2">
    <property type="entry name" value="UPF0739 PROTEIN C1ORF74"/>
    <property type="match status" value="1"/>
</dbReference>